<dbReference type="InterPro" id="IPR012934">
    <property type="entry name" value="Znf_AD"/>
</dbReference>
<evidence type="ECO:0000313" key="13">
    <source>
        <dbReference type="EnsemblMetazoa" id="CPIJ006683-PA"/>
    </source>
</evidence>
<evidence type="ECO:0000256" key="9">
    <source>
        <dbReference type="SAM" id="MobiDB-lite"/>
    </source>
</evidence>
<dbReference type="SMART" id="SM00355">
    <property type="entry name" value="ZnF_C2H2"/>
    <property type="match status" value="6"/>
</dbReference>
<feature type="compositionally biased region" description="Polar residues" evidence="9">
    <location>
        <begin position="518"/>
        <end position="529"/>
    </location>
</feature>
<keyword evidence="5 8" id="KW-0862">Zinc</keyword>
<evidence type="ECO:0000256" key="3">
    <source>
        <dbReference type="ARBA" id="ARBA00022737"/>
    </source>
</evidence>
<dbReference type="PROSITE" id="PS00028">
    <property type="entry name" value="ZINC_FINGER_C2H2_1"/>
    <property type="match status" value="5"/>
</dbReference>
<feature type="domain" description="C2H2-type" evidence="10">
    <location>
        <begin position="353"/>
        <end position="381"/>
    </location>
</feature>
<keyword evidence="2 8" id="KW-0479">Metal-binding</keyword>
<evidence type="ECO:0000313" key="12">
    <source>
        <dbReference type="EMBL" id="EDS27924.1"/>
    </source>
</evidence>
<dbReference type="EMBL" id="DS231939">
    <property type="protein sequence ID" value="EDS27924.1"/>
    <property type="molecule type" value="Genomic_DNA"/>
</dbReference>
<accession>B0WHQ7</accession>
<dbReference type="PROSITE" id="PS50157">
    <property type="entry name" value="ZINC_FINGER_C2H2_2"/>
    <property type="match status" value="1"/>
</dbReference>
<dbReference type="Proteomes" id="UP000002320">
    <property type="component" value="Unassembled WGS sequence"/>
</dbReference>
<dbReference type="VEuPathDB" id="VectorBase:CPIJ006683"/>
<evidence type="ECO:0000256" key="7">
    <source>
        <dbReference type="PROSITE-ProRule" id="PRU00042"/>
    </source>
</evidence>
<keyword evidence="4 7" id="KW-0863">Zinc-finger</keyword>
<dbReference type="EnsemblMetazoa" id="CPIJ006683-RA">
    <property type="protein sequence ID" value="CPIJ006683-PA"/>
    <property type="gene ID" value="CPIJ006683"/>
</dbReference>
<feature type="domain" description="ZAD" evidence="11">
    <location>
        <begin position="16"/>
        <end position="92"/>
    </location>
</feature>
<gene>
    <name evidence="13" type="primary">6038444</name>
    <name evidence="12" type="ORF">CpipJ_CPIJ006683</name>
</gene>
<dbReference type="VEuPathDB" id="VectorBase:CQUJHB009313"/>
<evidence type="ECO:0000256" key="8">
    <source>
        <dbReference type="PROSITE-ProRule" id="PRU01263"/>
    </source>
</evidence>
<feature type="binding site" evidence="8">
    <location>
        <position position="68"/>
    </location>
    <ligand>
        <name>Zn(2+)</name>
        <dbReference type="ChEBI" id="CHEBI:29105"/>
    </ligand>
</feature>
<feature type="region of interest" description="Disordered" evidence="9">
    <location>
        <begin position="513"/>
        <end position="553"/>
    </location>
</feature>
<feature type="binding site" evidence="8">
    <location>
        <position position="21"/>
    </location>
    <ligand>
        <name>Zn(2+)</name>
        <dbReference type="ChEBI" id="CHEBI:29105"/>
    </ligand>
</feature>
<reference evidence="12" key="1">
    <citation type="submission" date="2007-03" db="EMBL/GenBank/DDBJ databases">
        <title>Annotation of Culex pipiens quinquefasciatus.</title>
        <authorList>
            <consortium name="The Broad Institute Genome Sequencing Platform"/>
            <person name="Atkinson P.W."/>
            <person name="Hemingway J."/>
            <person name="Christensen B.M."/>
            <person name="Higgs S."/>
            <person name="Kodira C."/>
            <person name="Hannick L."/>
            <person name="Megy K."/>
            <person name="O'Leary S."/>
            <person name="Pearson M."/>
            <person name="Haas B.J."/>
            <person name="Mauceli E."/>
            <person name="Wortman J.R."/>
            <person name="Lee N.H."/>
            <person name="Guigo R."/>
            <person name="Stanke M."/>
            <person name="Alvarado L."/>
            <person name="Amedeo P."/>
            <person name="Antoine C.H."/>
            <person name="Arensburger P."/>
            <person name="Bidwell S.L."/>
            <person name="Crawford M."/>
            <person name="Camaro F."/>
            <person name="Devon K."/>
            <person name="Engels R."/>
            <person name="Hammond M."/>
            <person name="Howarth C."/>
            <person name="Koehrsen M."/>
            <person name="Lawson D."/>
            <person name="Montgomery P."/>
            <person name="Nene V."/>
            <person name="Nusbaum C."/>
            <person name="Puiu D."/>
            <person name="Romero-Severson J."/>
            <person name="Severson D.W."/>
            <person name="Shumway M."/>
            <person name="Sisk P."/>
            <person name="Stolte C."/>
            <person name="Zeng Q."/>
            <person name="Eisenstadt E."/>
            <person name="Fraser-Liggett C."/>
            <person name="Strausberg R."/>
            <person name="Galagan J."/>
            <person name="Birren B."/>
            <person name="Collins F.H."/>
        </authorList>
    </citation>
    <scope>NUCLEOTIDE SEQUENCE [LARGE SCALE GENOMIC DNA]</scope>
    <source>
        <strain evidence="12">JHB</strain>
    </source>
</reference>
<feature type="binding site" evidence="8">
    <location>
        <position position="65"/>
    </location>
    <ligand>
        <name>Zn(2+)</name>
        <dbReference type="ChEBI" id="CHEBI:29105"/>
    </ligand>
</feature>
<reference evidence="13" key="2">
    <citation type="submission" date="2021-02" db="UniProtKB">
        <authorList>
            <consortium name="EnsemblMetazoa"/>
        </authorList>
    </citation>
    <scope>IDENTIFICATION</scope>
    <source>
        <strain evidence="13">JHB</strain>
    </source>
</reference>
<comment type="subcellular location">
    <subcellularLocation>
        <location evidence="1">Nucleus</location>
    </subcellularLocation>
</comment>
<proteinExistence type="predicted"/>
<evidence type="ECO:0000256" key="4">
    <source>
        <dbReference type="ARBA" id="ARBA00022771"/>
    </source>
</evidence>
<dbReference type="GO" id="GO:0008270">
    <property type="term" value="F:zinc ion binding"/>
    <property type="evidence" value="ECO:0007669"/>
    <property type="project" value="UniProtKB-UniRule"/>
</dbReference>
<evidence type="ECO:0000313" key="14">
    <source>
        <dbReference type="Proteomes" id="UP000002320"/>
    </source>
</evidence>
<sequence>MSSVGDILLDWVDRDAMCRVCLCPHPVAKWDLFDCTIVGRPIAEVLVEVAGVPIAKGDNYPTVCCSDCLQRVEAASKLREQCQQSNRRLAQIFETIGGVTVKQEAAVEEEEDVPMEEEEAPLTIAAIHGMPEEPPAVVGEGSSLNSTVISNFKVDGLEIRIEVPDLQSILQQSVESSLLEPLVPSGAEAIPVEKPAAAKNKYECCGCPCTFDTEEEFEEHVQSFHEPRRVPLERVRKGFLECFRCYRMVKNMKVHHTRGNFCQVCSVLFPDYRELNKHYNSKHKIYKDTAQDRVIECCGCTHTFKTDKAFRDHVESFHKPARLSPEQLKHGYRECERCFKAVKRLKEHHVRDRYCKICCWQFTDDRAASIHYKNRHSKRKPSPDDVKICCGCAALFPTIGALKIHSNQVHYQHKAAFDERAPFQCEICFDNFRDYGELDEHQTRYQKNNKQHRCGRKCPEPCYVPRTELLENWTSQDLSGLPQVKPRWFLPWPCHMRPGRPTPKPPTVNPLVGASPSRHVTSVSQTRTIPTEALPRRSLQHRYTRRKDTEGWR</sequence>
<dbReference type="InterPro" id="IPR050888">
    <property type="entry name" value="ZnF_C2H2-type_TF"/>
</dbReference>
<dbReference type="InParanoid" id="B0WHQ7"/>
<dbReference type="Pfam" id="PF07776">
    <property type="entry name" value="zf-AD"/>
    <property type="match status" value="1"/>
</dbReference>
<dbReference type="SMART" id="SM00868">
    <property type="entry name" value="zf-AD"/>
    <property type="match status" value="1"/>
</dbReference>
<dbReference type="PANTHER" id="PTHR24406">
    <property type="entry name" value="TRANSCRIPTIONAL REPRESSOR CTCFL-RELATED"/>
    <property type="match status" value="1"/>
</dbReference>
<dbReference type="KEGG" id="cqu:CpipJ_CPIJ006683"/>
<protein>
    <submittedName>
        <fullName evidence="12 13">Zinc finger protein</fullName>
    </submittedName>
</protein>
<dbReference type="AlphaFoldDB" id="B0WHQ7"/>
<feature type="binding site" evidence="8">
    <location>
        <position position="18"/>
    </location>
    <ligand>
        <name>Zn(2+)</name>
        <dbReference type="ChEBI" id="CHEBI:29105"/>
    </ligand>
</feature>
<evidence type="ECO:0000259" key="11">
    <source>
        <dbReference type="PROSITE" id="PS51915"/>
    </source>
</evidence>
<keyword evidence="14" id="KW-1185">Reference proteome</keyword>
<dbReference type="GO" id="GO:0005634">
    <property type="term" value="C:nucleus"/>
    <property type="evidence" value="ECO:0007669"/>
    <property type="project" value="UniProtKB-SubCell"/>
</dbReference>
<evidence type="ECO:0000256" key="2">
    <source>
        <dbReference type="ARBA" id="ARBA00022723"/>
    </source>
</evidence>
<dbReference type="HOGENOM" id="CLU_492808_0_0_1"/>
<keyword evidence="6" id="KW-0539">Nucleus</keyword>
<name>B0WHQ7_CULQU</name>
<evidence type="ECO:0000256" key="1">
    <source>
        <dbReference type="ARBA" id="ARBA00004123"/>
    </source>
</evidence>
<evidence type="ECO:0000256" key="5">
    <source>
        <dbReference type="ARBA" id="ARBA00022833"/>
    </source>
</evidence>
<organism>
    <name type="scientific">Culex quinquefasciatus</name>
    <name type="common">Southern house mosquito</name>
    <name type="synonym">Culex pungens</name>
    <dbReference type="NCBI Taxonomy" id="7176"/>
    <lineage>
        <taxon>Eukaryota</taxon>
        <taxon>Metazoa</taxon>
        <taxon>Ecdysozoa</taxon>
        <taxon>Arthropoda</taxon>
        <taxon>Hexapoda</taxon>
        <taxon>Insecta</taxon>
        <taxon>Pterygota</taxon>
        <taxon>Neoptera</taxon>
        <taxon>Endopterygota</taxon>
        <taxon>Diptera</taxon>
        <taxon>Nematocera</taxon>
        <taxon>Culicoidea</taxon>
        <taxon>Culicidae</taxon>
        <taxon>Culicinae</taxon>
        <taxon>Culicini</taxon>
        <taxon>Culex</taxon>
        <taxon>Culex</taxon>
    </lineage>
</organism>
<dbReference type="Gene3D" id="3.40.1800.20">
    <property type="match status" value="1"/>
</dbReference>
<dbReference type="PROSITE" id="PS51915">
    <property type="entry name" value="ZAD"/>
    <property type="match status" value="1"/>
</dbReference>
<evidence type="ECO:0000256" key="6">
    <source>
        <dbReference type="ARBA" id="ARBA00023242"/>
    </source>
</evidence>
<dbReference type="SUPFAM" id="SSF57716">
    <property type="entry name" value="Glucocorticoid receptor-like (DNA-binding domain)"/>
    <property type="match status" value="1"/>
</dbReference>
<keyword evidence="3" id="KW-0677">Repeat</keyword>
<evidence type="ECO:0000259" key="10">
    <source>
        <dbReference type="PROSITE" id="PS50157"/>
    </source>
</evidence>
<dbReference type="OrthoDB" id="3598281at2759"/>
<dbReference type="InterPro" id="IPR013087">
    <property type="entry name" value="Znf_C2H2_type"/>
</dbReference>